<dbReference type="Pfam" id="PF13797">
    <property type="entry name" value="Post_transc_reg"/>
    <property type="match status" value="1"/>
</dbReference>
<reference evidence="1 2" key="1">
    <citation type="submission" date="2016-10" db="EMBL/GenBank/DDBJ databases">
        <authorList>
            <person name="de Groot N.N."/>
        </authorList>
    </citation>
    <scope>NUCLEOTIDE SEQUENCE [LARGE SCALE GENOMIC DNA]</scope>
    <source>
        <strain evidence="1 2">IBRC-M 10780</strain>
    </source>
</reference>
<dbReference type="STRING" id="930131.SAMN05216389_1273"/>
<keyword evidence="2" id="KW-1185">Reference proteome</keyword>
<protein>
    <submittedName>
        <fullName evidence="1">Post-transcriptional regulator</fullName>
    </submittedName>
</protein>
<gene>
    <name evidence="1" type="ORF">SAMN05216389_1273</name>
</gene>
<evidence type="ECO:0000313" key="1">
    <source>
        <dbReference type="EMBL" id="SET77622.1"/>
    </source>
</evidence>
<accession>A0A1I0H231</accession>
<evidence type="ECO:0000313" key="2">
    <source>
        <dbReference type="Proteomes" id="UP000198618"/>
    </source>
</evidence>
<dbReference type="Proteomes" id="UP000198618">
    <property type="component" value="Unassembled WGS sequence"/>
</dbReference>
<dbReference type="AlphaFoldDB" id="A0A1I0H231"/>
<sequence length="98" mass="11345">MELVKTVEDWKAILDPVLESKAMEFQMMGYSHPTNEEIWNCLTQKVWKGNPDKRIYEVVQDVLHLSSNIYMSYITVNAYQDEDLMASIAALTEGKEVE</sequence>
<dbReference type="EMBL" id="FOHE01000027">
    <property type="protein sequence ID" value="SET77622.1"/>
    <property type="molecule type" value="Genomic_DNA"/>
</dbReference>
<dbReference type="OrthoDB" id="2990595at2"/>
<organism evidence="1 2">
    <name type="scientific">Oceanobacillus limi</name>
    <dbReference type="NCBI Taxonomy" id="930131"/>
    <lineage>
        <taxon>Bacteria</taxon>
        <taxon>Bacillati</taxon>
        <taxon>Bacillota</taxon>
        <taxon>Bacilli</taxon>
        <taxon>Bacillales</taxon>
        <taxon>Bacillaceae</taxon>
        <taxon>Oceanobacillus</taxon>
    </lineage>
</organism>
<dbReference type="RefSeq" id="WP_090872684.1">
    <property type="nucleotide sequence ID" value="NZ_FOHE01000027.1"/>
</dbReference>
<name>A0A1I0H231_9BACI</name>
<dbReference type="InterPro" id="IPR025716">
    <property type="entry name" value="Post-transcriptional_regulator"/>
</dbReference>
<proteinExistence type="predicted"/>